<dbReference type="Gene3D" id="3.50.50.60">
    <property type="entry name" value="FAD/NAD(P)-binding domain"/>
    <property type="match status" value="1"/>
</dbReference>
<evidence type="ECO:0008006" key="7">
    <source>
        <dbReference type="Google" id="ProtNLM"/>
    </source>
</evidence>
<evidence type="ECO:0000259" key="4">
    <source>
        <dbReference type="Pfam" id="PF05199"/>
    </source>
</evidence>
<keyword evidence="6" id="KW-1185">Reference proteome</keyword>
<dbReference type="Gene3D" id="3.30.560.10">
    <property type="entry name" value="Glucose Oxidase, domain 3"/>
    <property type="match status" value="1"/>
</dbReference>
<dbReference type="Pfam" id="PF00732">
    <property type="entry name" value="GMC_oxred_N"/>
    <property type="match status" value="1"/>
</dbReference>
<evidence type="ECO:0000256" key="2">
    <source>
        <dbReference type="SAM" id="MobiDB-lite"/>
    </source>
</evidence>
<dbReference type="PANTHER" id="PTHR11552">
    <property type="entry name" value="GLUCOSE-METHANOL-CHOLINE GMC OXIDOREDUCTASE"/>
    <property type="match status" value="1"/>
</dbReference>
<proteinExistence type="inferred from homology"/>
<dbReference type="SUPFAM" id="SSF51905">
    <property type="entry name" value="FAD/NAD(P)-binding domain"/>
    <property type="match status" value="1"/>
</dbReference>
<gene>
    <name evidence="5" type="ORF">ANN_19390</name>
</gene>
<sequence>MGQVSDGDISESKKKLEEESSEISEEDSSEKVLSTKNTDIYETTQPRAIIKLMMDIVRTMQRSNEERIRKVKGKKAASERDTAHRLHCLKVTEDIREALDKGQITILTLLDYSKAFDTVDVDLLIAKLRVLYFSDNALAWMDSIFVNANSNAGWSYEDVLPYFKKSENNRDPDIYKDTRHHSRGGYLNVERFPYQDKNVPVILEAFQEIGYPIVDINSENVTGGMCLQCMQSQGARQSTNAAFITPVRQRENLKVVTNVRVTKVLIHPDTKLAYGVAYARESNRTIMVEVFAEKEVILSAGVFNSPHLLLLSGLGPRETLQTLKIQPIQNLEVGYNLQDHIMLSGIVFNVKKESQILPDDMNILEDEFLYCHDRINSPRSGNGLVQTYANVKSKYANKNTDYPDLFITFLPFLSCTQKAYPFCYYDSIRMYSVLLRPKVRHFLTINTTDPFVNPLIYTNYFSNKDDIDILIDSYSTGITLAETTAFSKAGFTINTPYIITKEDMEKGNFTPFRVFDRDLLFTANHHVGTNKIGPETDSSAVVSPELKVHGVRGLRVADASIMPRIVSDICSLKKRSQSTLLVTYMDLYRRAAQISRKDKTRNGKIREIYESEHYNFGRYNKETIEMEWICAKDDDNRTPKNVLEWIPPGKRKRGWSTTTWNNNMQIVLRRSNFDEQQWNNREERKRAIGRCATHLKKSSPYIPPFWHQEQAVSTSPYKNFHKSVPETRYLDKILS</sequence>
<protein>
    <recommendedName>
        <fullName evidence="7">Glucose-methanol-choline oxidoreductase N-terminal domain-containing protein</fullName>
    </recommendedName>
</protein>
<name>A0ABQ8S9R7_PERAM</name>
<reference evidence="5 6" key="1">
    <citation type="journal article" date="2022" name="Allergy">
        <title>Genome assembly and annotation of Periplaneta americana reveal a comprehensive cockroach allergen profile.</title>
        <authorList>
            <person name="Wang L."/>
            <person name="Xiong Q."/>
            <person name="Saelim N."/>
            <person name="Wang L."/>
            <person name="Nong W."/>
            <person name="Wan A.T."/>
            <person name="Shi M."/>
            <person name="Liu X."/>
            <person name="Cao Q."/>
            <person name="Hui J.H.L."/>
            <person name="Sookrung N."/>
            <person name="Leung T.F."/>
            <person name="Tungtrongchitr A."/>
            <person name="Tsui S.K.W."/>
        </authorList>
    </citation>
    <scope>NUCLEOTIDE SEQUENCE [LARGE SCALE GENOMIC DNA]</scope>
    <source>
        <strain evidence="5">PWHHKU_190912</strain>
    </source>
</reference>
<dbReference type="EMBL" id="JAJSOF020000031">
    <property type="protein sequence ID" value="KAJ4430799.1"/>
    <property type="molecule type" value="Genomic_DNA"/>
</dbReference>
<dbReference type="InterPro" id="IPR000172">
    <property type="entry name" value="GMC_OxRdtase_N"/>
</dbReference>
<feature type="domain" description="Glucose-methanol-choline oxidoreductase N-terminal" evidence="3">
    <location>
        <begin position="150"/>
        <end position="341"/>
    </location>
</feature>
<dbReference type="InterPro" id="IPR012132">
    <property type="entry name" value="GMC_OxRdtase"/>
</dbReference>
<dbReference type="Pfam" id="PF05199">
    <property type="entry name" value="GMC_oxred_C"/>
    <property type="match status" value="1"/>
</dbReference>
<evidence type="ECO:0000259" key="3">
    <source>
        <dbReference type="Pfam" id="PF00732"/>
    </source>
</evidence>
<evidence type="ECO:0000256" key="1">
    <source>
        <dbReference type="ARBA" id="ARBA00010790"/>
    </source>
</evidence>
<dbReference type="SUPFAM" id="SSF54373">
    <property type="entry name" value="FAD-linked reductases, C-terminal domain"/>
    <property type="match status" value="1"/>
</dbReference>
<dbReference type="InterPro" id="IPR007867">
    <property type="entry name" value="GMC_OxRtase_C"/>
</dbReference>
<feature type="compositionally biased region" description="Acidic residues" evidence="2">
    <location>
        <begin position="19"/>
        <end position="28"/>
    </location>
</feature>
<dbReference type="PANTHER" id="PTHR11552:SF217">
    <property type="entry name" value="GLUCOSE DEHYDROGENASE [FAD, QUINONE]"/>
    <property type="match status" value="1"/>
</dbReference>
<organism evidence="5 6">
    <name type="scientific">Periplaneta americana</name>
    <name type="common">American cockroach</name>
    <name type="synonym">Blatta americana</name>
    <dbReference type="NCBI Taxonomy" id="6978"/>
    <lineage>
        <taxon>Eukaryota</taxon>
        <taxon>Metazoa</taxon>
        <taxon>Ecdysozoa</taxon>
        <taxon>Arthropoda</taxon>
        <taxon>Hexapoda</taxon>
        <taxon>Insecta</taxon>
        <taxon>Pterygota</taxon>
        <taxon>Neoptera</taxon>
        <taxon>Polyneoptera</taxon>
        <taxon>Dictyoptera</taxon>
        <taxon>Blattodea</taxon>
        <taxon>Blattoidea</taxon>
        <taxon>Blattidae</taxon>
        <taxon>Blattinae</taxon>
        <taxon>Periplaneta</taxon>
    </lineage>
</organism>
<comment type="similarity">
    <text evidence="1">Belongs to the GMC oxidoreductase family.</text>
</comment>
<dbReference type="InterPro" id="IPR036188">
    <property type="entry name" value="FAD/NAD-bd_sf"/>
</dbReference>
<dbReference type="Proteomes" id="UP001148838">
    <property type="component" value="Unassembled WGS sequence"/>
</dbReference>
<evidence type="ECO:0000313" key="6">
    <source>
        <dbReference type="Proteomes" id="UP001148838"/>
    </source>
</evidence>
<feature type="region of interest" description="Disordered" evidence="2">
    <location>
        <begin position="1"/>
        <end position="37"/>
    </location>
</feature>
<comment type="caution">
    <text evidence="5">The sequence shown here is derived from an EMBL/GenBank/DDBJ whole genome shotgun (WGS) entry which is preliminary data.</text>
</comment>
<accession>A0ABQ8S9R7</accession>
<evidence type="ECO:0000313" key="5">
    <source>
        <dbReference type="EMBL" id="KAJ4430799.1"/>
    </source>
</evidence>
<feature type="domain" description="Glucose-methanol-choline oxidoreductase C-terminal" evidence="4">
    <location>
        <begin position="441"/>
        <end position="567"/>
    </location>
</feature>